<keyword evidence="3" id="KW-0479">Metal-binding</keyword>
<dbReference type="RefSeq" id="WP_176765259.1">
    <property type="nucleotide sequence ID" value="NZ_FNFC01000005.1"/>
</dbReference>
<feature type="domain" description="Peptidase M20 dimerisation" evidence="6">
    <location>
        <begin position="201"/>
        <end position="342"/>
    </location>
</feature>
<dbReference type="Gene3D" id="3.30.70.360">
    <property type="match status" value="1"/>
</dbReference>
<dbReference type="GO" id="GO:0046872">
    <property type="term" value="F:metal ion binding"/>
    <property type="evidence" value="ECO:0007669"/>
    <property type="project" value="UniProtKB-KW"/>
</dbReference>
<comment type="similarity">
    <text evidence="2">Belongs to the peptidase M20A family.</text>
</comment>
<dbReference type="InterPro" id="IPR011650">
    <property type="entry name" value="Peptidase_M20_dimer"/>
</dbReference>
<dbReference type="PANTHER" id="PTHR43808:SF8">
    <property type="entry name" value="PEPTIDASE M20 DIMERISATION DOMAIN-CONTAINING PROTEIN"/>
    <property type="match status" value="1"/>
</dbReference>
<reference evidence="7 8" key="1">
    <citation type="submission" date="2016-10" db="EMBL/GenBank/DDBJ databases">
        <authorList>
            <person name="de Groot N.N."/>
        </authorList>
    </citation>
    <scope>NUCLEOTIDE SEQUENCE [LARGE SCALE GENOMIC DNA]</scope>
    <source>
        <strain evidence="7 8">IBRC-M10015</strain>
    </source>
</reference>
<dbReference type="Pfam" id="PF01546">
    <property type="entry name" value="Peptidase_M20"/>
    <property type="match status" value="1"/>
</dbReference>
<dbReference type="InterPro" id="IPR002933">
    <property type="entry name" value="Peptidase_M20"/>
</dbReference>
<evidence type="ECO:0000259" key="6">
    <source>
        <dbReference type="Pfam" id="PF07687"/>
    </source>
</evidence>
<dbReference type="Proteomes" id="UP000198856">
    <property type="component" value="Unassembled WGS sequence"/>
</dbReference>
<dbReference type="AlphaFoldDB" id="A0A1G8UU79"/>
<dbReference type="SUPFAM" id="SSF53187">
    <property type="entry name" value="Zn-dependent exopeptidases"/>
    <property type="match status" value="1"/>
</dbReference>
<dbReference type="OrthoDB" id="24854at2157"/>
<accession>A0A1G8UU79</accession>
<gene>
    <name evidence="7" type="ORF">SAMN05216226_105112</name>
</gene>
<evidence type="ECO:0000256" key="5">
    <source>
        <dbReference type="ARBA" id="ARBA00022833"/>
    </source>
</evidence>
<dbReference type="Pfam" id="PF07687">
    <property type="entry name" value="M20_dimer"/>
    <property type="match status" value="1"/>
</dbReference>
<dbReference type="GO" id="GO:0016787">
    <property type="term" value="F:hydrolase activity"/>
    <property type="evidence" value="ECO:0007669"/>
    <property type="project" value="UniProtKB-KW"/>
</dbReference>
<dbReference type="Gene3D" id="3.40.630.10">
    <property type="entry name" value="Zn peptidases"/>
    <property type="match status" value="1"/>
</dbReference>
<dbReference type="PROSITE" id="PS00758">
    <property type="entry name" value="ARGE_DAPE_CPG2_1"/>
    <property type="match status" value="1"/>
</dbReference>
<organism evidence="7 8">
    <name type="scientific">Halovenus aranensis</name>
    <dbReference type="NCBI Taxonomy" id="890420"/>
    <lineage>
        <taxon>Archaea</taxon>
        <taxon>Methanobacteriati</taxon>
        <taxon>Methanobacteriota</taxon>
        <taxon>Stenosarchaea group</taxon>
        <taxon>Halobacteria</taxon>
        <taxon>Halobacteriales</taxon>
        <taxon>Haloarculaceae</taxon>
        <taxon>Halovenus</taxon>
    </lineage>
</organism>
<dbReference type="SUPFAM" id="SSF55031">
    <property type="entry name" value="Bacterial exopeptidase dimerisation domain"/>
    <property type="match status" value="1"/>
</dbReference>
<keyword evidence="4" id="KW-0378">Hydrolase</keyword>
<dbReference type="STRING" id="890420.SAMN05216226_105112"/>
<evidence type="ECO:0000313" key="8">
    <source>
        <dbReference type="Proteomes" id="UP000198856"/>
    </source>
</evidence>
<keyword evidence="8" id="KW-1185">Reference proteome</keyword>
<protein>
    <submittedName>
        <fullName evidence="7">Acetylornithine deacetylase/Succinyl-diaminopimelate desuccinylase</fullName>
    </submittedName>
</protein>
<dbReference type="InterPro" id="IPR001261">
    <property type="entry name" value="ArgE/DapE_CS"/>
</dbReference>
<dbReference type="EMBL" id="FNFC01000005">
    <property type="protein sequence ID" value="SDJ57107.1"/>
    <property type="molecule type" value="Genomic_DNA"/>
</dbReference>
<dbReference type="InterPro" id="IPR036264">
    <property type="entry name" value="Bact_exopeptidase_dim_dom"/>
</dbReference>
<dbReference type="Gene3D" id="1.10.150.900">
    <property type="match status" value="1"/>
</dbReference>
<evidence type="ECO:0000256" key="4">
    <source>
        <dbReference type="ARBA" id="ARBA00022801"/>
    </source>
</evidence>
<evidence type="ECO:0000313" key="7">
    <source>
        <dbReference type="EMBL" id="SDJ57107.1"/>
    </source>
</evidence>
<dbReference type="InterPro" id="IPR050072">
    <property type="entry name" value="Peptidase_M20A"/>
</dbReference>
<keyword evidence="5" id="KW-0862">Zinc</keyword>
<evidence type="ECO:0000256" key="3">
    <source>
        <dbReference type="ARBA" id="ARBA00022723"/>
    </source>
</evidence>
<sequence length="447" mass="48614">MSEHDTATHEAAVSTDVHDDPVGLLQDLIRFETVNPPGDEKACIDWIGELLDAYGLEYDTYAQDPDRPNLFSTVSGGDGPPLLLYGHVDVVPVTGQDWTHDPFEAVIEDGHVWGRGALDMKSGVAMFLATFLRLAAEDEQPPGDVHLLVVSDEEGGGDDGLGYLVEEHPELFTDIDHAIGEFGGYDLELAGVETYPIQVNEKQVCWLEATFRGNSGHASFPHEGTAMGKMSSFVETVDSQRLPVHITPAAEQMFEALADAVPPEQAEQFEALLDPDQTDGVLDAMETETKMFDALLHNTANPTIVDGGDKENVVPEEVTVFLDCRLVPGQKPEDVMAELRAVTGQDPEFEVVRFDSGPPSADLDTFEELGAILEAETGGVPIPLLMAGATDGRHLAQVDVQSYGFIPMQLDDLPFLELVHSGDERVPVDAVEWGTERVYEAVQSYAQ</sequence>
<proteinExistence type="inferred from homology"/>
<evidence type="ECO:0000256" key="2">
    <source>
        <dbReference type="ARBA" id="ARBA00006247"/>
    </source>
</evidence>
<dbReference type="PIRSF" id="PIRSF036696">
    <property type="entry name" value="ACY-1"/>
    <property type="match status" value="1"/>
</dbReference>
<evidence type="ECO:0000256" key="1">
    <source>
        <dbReference type="ARBA" id="ARBA00001947"/>
    </source>
</evidence>
<comment type="cofactor">
    <cofactor evidence="1">
        <name>Zn(2+)</name>
        <dbReference type="ChEBI" id="CHEBI:29105"/>
    </cofactor>
</comment>
<dbReference type="PANTHER" id="PTHR43808">
    <property type="entry name" value="ACETYLORNITHINE DEACETYLASE"/>
    <property type="match status" value="1"/>
</dbReference>
<name>A0A1G8UU79_9EURY</name>